<dbReference type="InterPro" id="IPR045055">
    <property type="entry name" value="DNA2/NAM7-like"/>
</dbReference>
<dbReference type="GO" id="GO:0031048">
    <property type="term" value="P:regulatory ncRNA-mediated heterochromatin formation"/>
    <property type="evidence" value="ECO:0007669"/>
    <property type="project" value="TreeGrafter"/>
</dbReference>
<dbReference type="Pfam" id="PF13086">
    <property type="entry name" value="AAA_11"/>
    <property type="match status" value="1"/>
</dbReference>
<evidence type="ECO:0000259" key="1">
    <source>
        <dbReference type="Pfam" id="PF13086"/>
    </source>
</evidence>
<organism evidence="3 4">
    <name type="scientific">Polypedilum vanderplanki</name>
    <name type="common">Sleeping chironomid midge</name>
    <dbReference type="NCBI Taxonomy" id="319348"/>
    <lineage>
        <taxon>Eukaryota</taxon>
        <taxon>Metazoa</taxon>
        <taxon>Ecdysozoa</taxon>
        <taxon>Arthropoda</taxon>
        <taxon>Hexapoda</taxon>
        <taxon>Insecta</taxon>
        <taxon>Pterygota</taxon>
        <taxon>Neoptera</taxon>
        <taxon>Endopterygota</taxon>
        <taxon>Diptera</taxon>
        <taxon>Nematocera</taxon>
        <taxon>Chironomoidea</taxon>
        <taxon>Chironomidae</taxon>
        <taxon>Chironominae</taxon>
        <taxon>Polypedilum</taxon>
        <taxon>Polypedilum</taxon>
    </lineage>
</organism>
<dbReference type="Proteomes" id="UP001107558">
    <property type="component" value="Chromosome 2"/>
</dbReference>
<dbReference type="GO" id="GO:0004386">
    <property type="term" value="F:helicase activity"/>
    <property type="evidence" value="ECO:0007669"/>
    <property type="project" value="InterPro"/>
</dbReference>
<dbReference type="GO" id="GO:0031380">
    <property type="term" value="C:nuclear RNA-directed RNA polymerase complex"/>
    <property type="evidence" value="ECO:0007669"/>
    <property type="project" value="TreeGrafter"/>
</dbReference>
<proteinExistence type="predicted"/>
<gene>
    <name evidence="3" type="ORF">PVAND_007502</name>
</gene>
<comment type="caution">
    <text evidence="3">The sequence shown here is derived from an EMBL/GenBank/DDBJ whole genome shotgun (WGS) entry which is preliminary data.</text>
</comment>
<protein>
    <submittedName>
        <fullName evidence="3">Uncharacterized protein</fullName>
    </submittedName>
</protein>
<evidence type="ECO:0000313" key="3">
    <source>
        <dbReference type="EMBL" id="KAG5677771.1"/>
    </source>
</evidence>
<dbReference type="CDD" id="cd18808">
    <property type="entry name" value="SF1_C_Upf1"/>
    <property type="match status" value="1"/>
</dbReference>
<feature type="domain" description="DNA2/NAM7 helicase-like C-terminal" evidence="2">
    <location>
        <begin position="706"/>
        <end position="889"/>
    </location>
</feature>
<dbReference type="OrthoDB" id="2423195at2759"/>
<dbReference type="PANTHER" id="PTHR10887:SF341">
    <property type="entry name" value="NFX1-TYPE ZINC FINGER-CONTAINING PROTEIN 1"/>
    <property type="match status" value="1"/>
</dbReference>
<accession>A0A9J6C7I2</accession>
<dbReference type="InterPro" id="IPR041679">
    <property type="entry name" value="DNA2/NAM7-like_C"/>
</dbReference>
<sequence>MDDDGDSWDQIDWDQKITDEKSKKVKTKIVKQSPAELSSIPNYDDNYYEIQNDQMQSNASSSRKPKAKEKMICREEAPFPYKDLCRIRSYGEKEFQKLIFETYGNFEKFIKTHEQNLSDESLVELIKIDVVLLEVPFIYHSQMLLVRLSQIRSFWLQIIDLIEKFFEINCKDPKYMLLIDMKGFFESLESMLVLLATNEFLSCDMMKEVFLLLMETVSNHIKSEYFNIKKFHETLQMVKDISNDVQVFDIFPTIKDLKNESEVLSKNVIKGEYVDVIDYLKVQLPLIKEDFLCQLRSGIKSLDTIYKVLRTERTHDATIFPNIQIKVEWYKLWNMKCPIILIHLKTHKEFFNGQILCFTSSKDFNDLIVATVLTYRKIIDSLDKSAVMIEIKKIENIPNIQSIFNQDLYMIEPNSYFDPYYQVFAALKSLNEYNFPFKNRILKLDHTINSPKYERPQYYDVKGHTLKVDSLKEWKDKEKELGFESMQVDAIYSGISNDFSICVGPPGTGKTFIGLELLKILLYNTNEKILILTQTNNALDKMLIGCLEFTQDIVRLGGQCKSETLQPYVAKKTVPIESKHYFKKLQSRQRDTISKLAETSENNHTIFNEISMHYRLCDEINQLNIYCNVSNKRIYGMTSSFAAHNNCINKMLKPSIIIVEEASELLESHTIVALTKEAKHIIMIGDHHQLRPQTNSYDLRRHFDFNISLFERLIKNKYDCTYLDVQRRMRSEFCDLVRNTIYKHLKDAPNVKCYPDVKGMTTNFFCLNHNHPESSIDTSKENLFEVEFIISLYMKLVTNNSSNDIVILTPYAAQAERFRNEMKRVAKKHSLPQVRVAILDAYQGEESNIILLSLVRSNEKDDIGFLSEENRISVILSRAKIGFYICGNIDSFARASKKWKQIQRTLMEHNVIKNSVPPEWKLIST</sequence>
<name>A0A9J6C7I2_POLVA</name>
<reference evidence="3" key="1">
    <citation type="submission" date="2021-03" db="EMBL/GenBank/DDBJ databases">
        <title>Chromosome level genome of the anhydrobiotic midge Polypedilum vanderplanki.</title>
        <authorList>
            <person name="Yoshida Y."/>
            <person name="Kikawada T."/>
            <person name="Gusev O."/>
        </authorList>
    </citation>
    <scope>NUCLEOTIDE SEQUENCE</scope>
    <source>
        <strain evidence="3">NIAS01</strain>
        <tissue evidence="3">Whole body or cell culture</tissue>
    </source>
</reference>
<dbReference type="InterPro" id="IPR041677">
    <property type="entry name" value="DNA2/NAM7_AAA_11"/>
</dbReference>
<dbReference type="PANTHER" id="PTHR10887">
    <property type="entry name" value="DNA2/NAM7 HELICASE FAMILY"/>
    <property type="match status" value="1"/>
</dbReference>
<dbReference type="Gene3D" id="3.40.50.300">
    <property type="entry name" value="P-loop containing nucleotide triphosphate hydrolases"/>
    <property type="match status" value="2"/>
</dbReference>
<dbReference type="InterPro" id="IPR027417">
    <property type="entry name" value="P-loop_NTPase"/>
</dbReference>
<dbReference type="AlphaFoldDB" id="A0A9J6C7I2"/>
<dbReference type="SUPFAM" id="SSF52540">
    <property type="entry name" value="P-loop containing nucleoside triphosphate hydrolases"/>
    <property type="match status" value="1"/>
</dbReference>
<evidence type="ECO:0000313" key="4">
    <source>
        <dbReference type="Proteomes" id="UP001107558"/>
    </source>
</evidence>
<dbReference type="EMBL" id="JADBJN010000002">
    <property type="protein sequence ID" value="KAG5677771.1"/>
    <property type="molecule type" value="Genomic_DNA"/>
</dbReference>
<dbReference type="InterPro" id="IPR047187">
    <property type="entry name" value="SF1_C_Upf1"/>
</dbReference>
<feature type="domain" description="DNA2/NAM7 helicase helicase" evidence="1">
    <location>
        <begin position="485"/>
        <end position="695"/>
    </location>
</feature>
<evidence type="ECO:0000259" key="2">
    <source>
        <dbReference type="Pfam" id="PF13087"/>
    </source>
</evidence>
<dbReference type="CDD" id="cd17936">
    <property type="entry name" value="EEXXEc_NFX1"/>
    <property type="match status" value="1"/>
</dbReference>
<dbReference type="Pfam" id="PF13087">
    <property type="entry name" value="AAA_12"/>
    <property type="match status" value="1"/>
</dbReference>
<keyword evidence="4" id="KW-1185">Reference proteome</keyword>